<feature type="region of interest" description="Disordered" evidence="1">
    <location>
        <begin position="122"/>
        <end position="163"/>
    </location>
</feature>
<gene>
    <name evidence="2" type="ORF">Fmac_002076</name>
</gene>
<dbReference type="AlphaFoldDB" id="A0ABD1NJI4"/>
<feature type="compositionally biased region" description="Basic residues" evidence="1">
    <location>
        <begin position="188"/>
        <end position="197"/>
    </location>
</feature>
<name>A0ABD1NJI4_9FABA</name>
<evidence type="ECO:0000256" key="1">
    <source>
        <dbReference type="SAM" id="MobiDB-lite"/>
    </source>
</evidence>
<dbReference type="Proteomes" id="UP001603857">
    <property type="component" value="Unassembled WGS sequence"/>
</dbReference>
<feature type="compositionally biased region" description="Low complexity" evidence="1">
    <location>
        <begin position="130"/>
        <end position="150"/>
    </location>
</feature>
<protein>
    <submittedName>
        <fullName evidence="2">Uncharacterized protein</fullName>
    </submittedName>
</protein>
<keyword evidence="3" id="KW-1185">Reference proteome</keyword>
<dbReference type="EMBL" id="JBGMDY010000001">
    <property type="protein sequence ID" value="KAL2348076.1"/>
    <property type="molecule type" value="Genomic_DNA"/>
</dbReference>
<sequence>MASPKPQFKNSPLPQFRSLPAVSKFNPAVAYGGSRSGTPLHPLAKASGGFEYMTPRRSNLGNMGPVIMTESELGPSPSEVAAKIARNPVIEDGENSTVGGWSLAESVEGLQSKLERWRTDLPPVIDQGESSSFPTSSKTSTKASTKTSAKSSHHSRRHTDGGSGSGLFSCFSNICGVECSIVCGGDPKRKKKLRRRAAFAEDNNTSSLL</sequence>
<feature type="region of interest" description="Disordered" evidence="1">
    <location>
        <begin position="186"/>
        <end position="209"/>
    </location>
</feature>
<proteinExistence type="predicted"/>
<evidence type="ECO:0000313" key="2">
    <source>
        <dbReference type="EMBL" id="KAL2348076.1"/>
    </source>
</evidence>
<organism evidence="2 3">
    <name type="scientific">Flemingia macrophylla</name>
    <dbReference type="NCBI Taxonomy" id="520843"/>
    <lineage>
        <taxon>Eukaryota</taxon>
        <taxon>Viridiplantae</taxon>
        <taxon>Streptophyta</taxon>
        <taxon>Embryophyta</taxon>
        <taxon>Tracheophyta</taxon>
        <taxon>Spermatophyta</taxon>
        <taxon>Magnoliopsida</taxon>
        <taxon>eudicotyledons</taxon>
        <taxon>Gunneridae</taxon>
        <taxon>Pentapetalae</taxon>
        <taxon>rosids</taxon>
        <taxon>fabids</taxon>
        <taxon>Fabales</taxon>
        <taxon>Fabaceae</taxon>
        <taxon>Papilionoideae</taxon>
        <taxon>50 kb inversion clade</taxon>
        <taxon>NPAAA clade</taxon>
        <taxon>indigoferoid/millettioid clade</taxon>
        <taxon>Phaseoleae</taxon>
        <taxon>Flemingia</taxon>
    </lineage>
</organism>
<accession>A0ABD1NJI4</accession>
<reference evidence="2 3" key="1">
    <citation type="submission" date="2024-08" db="EMBL/GenBank/DDBJ databases">
        <title>Insights into the chromosomal genome structure of Flemingia macrophylla.</title>
        <authorList>
            <person name="Ding Y."/>
            <person name="Zhao Y."/>
            <person name="Bi W."/>
            <person name="Wu M."/>
            <person name="Zhao G."/>
            <person name="Gong Y."/>
            <person name="Li W."/>
            <person name="Zhang P."/>
        </authorList>
    </citation>
    <scope>NUCLEOTIDE SEQUENCE [LARGE SCALE GENOMIC DNA]</scope>
    <source>
        <strain evidence="2">DYQJB</strain>
        <tissue evidence="2">Leaf</tissue>
    </source>
</reference>
<comment type="caution">
    <text evidence="2">The sequence shown here is derived from an EMBL/GenBank/DDBJ whole genome shotgun (WGS) entry which is preliminary data.</text>
</comment>
<evidence type="ECO:0000313" key="3">
    <source>
        <dbReference type="Proteomes" id="UP001603857"/>
    </source>
</evidence>
<feature type="region of interest" description="Disordered" evidence="1">
    <location>
        <begin position="56"/>
        <end position="76"/>
    </location>
</feature>